<reference evidence="1" key="1">
    <citation type="journal article" date="2023" name="Science">
        <title>Genome structures resolve the early diversification of teleost fishes.</title>
        <authorList>
            <person name="Parey E."/>
            <person name="Louis A."/>
            <person name="Montfort J."/>
            <person name="Bouchez O."/>
            <person name="Roques C."/>
            <person name="Iampietro C."/>
            <person name="Lluch J."/>
            <person name="Castinel A."/>
            <person name="Donnadieu C."/>
            <person name="Desvignes T."/>
            <person name="Floi Bucao C."/>
            <person name="Jouanno E."/>
            <person name="Wen M."/>
            <person name="Mejri S."/>
            <person name="Dirks R."/>
            <person name="Jansen H."/>
            <person name="Henkel C."/>
            <person name="Chen W.J."/>
            <person name="Zahm M."/>
            <person name="Cabau C."/>
            <person name="Klopp C."/>
            <person name="Thompson A.W."/>
            <person name="Robinson-Rechavi M."/>
            <person name="Braasch I."/>
            <person name="Lecointre G."/>
            <person name="Bobe J."/>
            <person name="Postlethwait J.H."/>
            <person name="Berthelot C."/>
            <person name="Roest Crollius H."/>
            <person name="Guiguen Y."/>
        </authorList>
    </citation>
    <scope>NUCLEOTIDE SEQUENCE</scope>
    <source>
        <strain evidence="1">NC1722</strain>
    </source>
</reference>
<protein>
    <submittedName>
        <fullName evidence="1">Uncharacterized protein</fullName>
    </submittedName>
</protein>
<dbReference type="PANTHER" id="PTHR35818">
    <property type="entry name" value="C1ORF189"/>
    <property type="match status" value="1"/>
</dbReference>
<dbReference type="EMBL" id="JAINUG010000090">
    <property type="protein sequence ID" value="KAJ8398515.1"/>
    <property type="molecule type" value="Genomic_DNA"/>
</dbReference>
<keyword evidence="2" id="KW-1185">Reference proteome</keyword>
<dbReference type="PANTHER" id="PTHR35818:SF1">
    <property type="entry name" value="CILIA- AND FLAGELLA-ASSOCIATED PROTEIN 141"/>
    <property type="match status" value="1"/>
</dbReference>
<gene>
    <name evidence="1" type="ORF">AAFF_G00427700</name>
</gene>
<proteinExistence type="predicted"/>
<comment type="caution">
    <text evidence="1">The sequence shown here is derived from an EMBL/GenBank/DDBJ whole genome shotgun (WGS) entry which is preliminary data.</text>
</comment>
<dbReference type="Proteomes" id="UP001221898">
    <property type="component" value="Unassembled WGS sequence"/>
</dbReference>
<name>A0AAD7S9M2_9TELE</name>
<dbReference type="AlphaFoldDB" id="A0AAD7S9M2"/>
<evidence type="ECO:0000313" key="1">
    <source>
        <dbReference type="EMBL" id="KAJ8398515.1"/>
    </source>
</evidence>
<dbReference type="Pfam" id="PF15104">
    <property type="entry name" value="CFAP141"/>
    <property type="match status" value="1"/>
</dbReference>
<dbReference type="InterPro" id="IPR029375">
    <property type="entry name" value="CFAP141"/>
</dbReference>
<sequence length="102" mass="11914">MSITLPVQREKTQVKKDAELRETLAELKRNVTQKTISDSWFQADSAQFQRYRQLTLERETALGQKALTMVRRAALQNLLEQEQQQYAVELGLIGKAFYQQRI</sequence>
<evidence type="ECO:0000313" key="2">
    <source>
        <dbReference type="Proteomes" id="UP001221898"/>
    </source>
</evidence>
<accession>A0AAD7S9M2</accession>
<organism evidence="1 2">
    <name type="scientific">Aldrovandia affinis</name>
    <dbReference type="NCBI Taxonomy" id="143900"/>
    <lineage>
        <taxon>Eukaryota</taxon>
        <taxon>Metazoa</taxon>
        <taxon>Chordata</taxon>
        <taxon>Craniata</taxon>
        <taxon>Vertebrata</taxon>
        <taxon>Euteleostomi</taxon>
        <taxon>Actinopterygii</taxon>
        <taxon>Neopterygii</taxon>
        <taxon>Teleostei</taxon>
        <taxon>Notacanthiformes</taxon>
        <taxon>Halosauridae</taxon>
        <taxon>Aldrovandia</taxon>
    </lineage>
</organism>